<dbReference type="Pfam" id="PF13419">
    <property type="entry name" value="HAD_2"/>
    <property type="match status" value="1"/>
</dbReference>
<keyword evidence="1" id="KW-0378">Hydrolase</keyword>
<evidence type="ECO:0000313" key="2">
    <source>
        <dbReference type="Proteomes" id="UP000570517"/>
    </source>
</evidence>
<dbReference type="RefSeq" id="WP_178361985.1">
    <property type="nucleotide sequence ID" value="NZ_JABFYL010000050.1"/>
</dbReference>
<keyword evidence="2" id="KW-1185">Reference proteome</keyword>
<dbReference type="AlphaFoldDB" id="A0A850Q0Z3"/>
<proteinExistence type="predicted"/>
<dbReference type="InterPro" id="IPR041492">
    <property type="entry name" value="HAD_2"/>
</dbReference>
<reference evidence="1 2" key="1">
    <citation type="submission" date="2020-05" db="EMBL/GenBank/DDBJ databases">
        <title>Draft genome sequence of Mycobacterium hippocampi DL, isolated from European seabass, Dicentrarchus labrax, reared in fish farms.</title>
        <authorList>
            <person name="Stathopoulou P."/>
            <person name="Asimakis E."/>
            <person name="Tzokas K."/>
            <person name="Batargias C."/>
            <person name="Tsiamis G."/>
        </authorList>
    </citation>
    <scope>NUCLEOTIDE SEQUENCE [LARGE SCALE GENOMIC DNA]</scope>
    <source>
        <strain evidence="1 2">DL</strain>
    </source>
</reference>
<organism evidence="1 2">
    <name type="scientific">Mycolicibacterium hippocampi</name>
    <dbReference type="NCBI Taxonomy" id="659824"/>
    <lineage>
        <taxon>Bacteria</taxon>
        <taxon>Bacillati</taxon>
        <taxon>Actinomycetota</taxon>
        <taxon>Actinomycetes</taxon>
        <taxon>Mycobacteriales</taxon>
        <taxon>Mycobacteriaceae</taxon>
        <taxon>Mycolicibacterium</taxon>
    </lineage>
</organism>
<sequence length="226" mass="23948">MSPSAPAVLFDVDGTLVDSNYLHVAAWLRAFHAEGLPVDGWRIHRCIGMDGTRLVRTLSGDAGQDVMERLKKGHSEFYEQSASLLATLPGARDLVRAVADRGLQVVLATSAPEDELSMLRKVLDCEGVIAAVTSSQDVETAKPKPDIVEVALERASVTAENAVFVGDAVWDCEAAARAKVTSIGLLSGGTSRAELLEAGASAVFEDAGDLLGKLDSTMIDELARRS</sequence>
<protein>
    <submittedName>
        <fullName evidence="1">Putative hydrolase</fullName>
    </submittedName>
</protein>
<dbReference type="PANTHER" id="PTHR43434:SF16">
    <property type="entry name" value="BLL8046 PROTEIN"/>
    <property type="match status" value="1"/>
</dbReference>
<dbReference type="SUPFAM" id="SSF56784">
    <property type="entry name" value="HAD-like"/>
    <property type="match status" value="1"/>
</dbReference>
<dbReference type="Proteomes" id="UP000570517">
    <property type="component" value="Unassembled WGS sequence"/>
</dbReference>
<dbReference type="Gene3D" id="3.40.50.1000">
    <property type="entry name" value="HAD superfamily/HAD-like"/>
    <property type="match status" value="1"/>
</dbReference>
<dbReference type="SFLD" id="SFLDG01129">
    <property type="entry name" value="C1.5:_HAD__Beta-PGM__Phosphata"/>
    <property type="match status" value="1"/>
</dbReference>
<dbReference type="PANTHER" id="PTHR43434">
    <property type="entry name" value="PHOSPHOGLYCOLATE PHOSPHATASE"/>
    <property type="match status" value="1"/>
</dbReference>
<comment type="caution">
    <text evidence="1">The sequence shown here is derived from an EMBL/GenBank/DDBJ whole genome shotgun (WGS) entry which is preliminary data.</text>
</comment>
<accession>A0A850Q0Z3</accession>
<dbReference type="InterPro" id="IPR036412">
    <property type="entry name" value="HAD-like_sf"/>
</dbReference>
<dbReference type="InterPro" id="IPR050155">
    <property type="entry name" value="HAD-like_hydrolase_sf"/>
</dbReference>
<dbReference type="GO" id="GO:0008967">
    <property type="term" value="F:phosphoglycolate phosphatase activity"/>
    <property type="evidence" value="ECO:0007669"/>
    <property type="project" value="TreeGrafter"/>
</dbReference>
<evidence type="ECO:0000313" key="1">
    <source>
        <dbReference type="EMBL" id="NVN53774.1"/>
    </source>
</evidence>
<dbReference type="InterPro" id="IPR023198">
    <property type="entry name" value="PGP-like_dom2"/>
</dbReference>
<dbReference type="Gene3D" id="1.10.150.240">
    <property type="entry name" value="Putative phosphatase, domain 2"/>
    <property type="match status" value="1"/>
</dbReference>
<dbReference type="NCBIfam" id="TIGR01509">
    <property type="entry name" value="HAD-SF-IA-v3"/>
    <property type="match status" value="1"/>
</dbReference>
<dbReference type="InterPro" id="IPR023214">
    <property type="entry name" value="HAD_sf"/>
</dbReference>
<dbReference type="EMBL" id="JABFYL010000050">
    <property type="protein sequence ID" value="NVN53774.1"/>
    <property type="molecule type" value="Genomic_DNA"/>
</dbReference>
<dbReference type="InterPro" id="IPR006439">
    <property type="entry name" value="HAD-SF_hydro_IA"/>
</dbReference>
<dbReference type="SFLD" id="SFLDS00003">
    <property type="entry name" value="Haloacid_Dehalogenase"/>
    <property type="match status" value="1"/>
</dbReference>
<dbReference type="GO" id="GO:0005829">
    <property type="term" value="C:cytosol"/>
    <property type="evidence" value="ECO:0007669"/>
    <property type="project" value="TreeGrafter"/>
</dbReference>
<dbReference type="SFLD" id="SFLDG01135">
    <property type="entry name" value="C1.5.6:_HAD__Beta-PGM__Phospha"/>
    <property type="match status" value="1"/>
</dbReference>
<dbReference type="GO" id="GO:0006281">
    <property type="term" value="P:DNA repair"/>
    <property type="evidence" value="ECO:0007669"/>
    <property type="project" value="TreeGrafter"/>
</dbReference>
<name>A0A850Q0Z3_9MYCO</name>
<gene>
    <name evidence="1" type="ORF">HLY00_2870</name>
</gene>